<name>A0AAN9RLW1_PHACN</name>
<dbReference type="AlphaFoldDB" id="A0AAN9RLW1"/>
<sequence>MFSSSTGTSKVSMVVGVGSLVDVSRSDSQSHGDTMVSSRLSGSANKEGVGAEVASPLVRFVIKGVKLDATCIHDVELICLPPFSTSRNASREYLNRSHQPLLLKGFFRQPCQESSKRERQRHTANPTSRPQESRLGVLIERWRWKQDLPERSREKKATVAAPFSILVCFPFQQLNSPRRTKETSKSEELNSRRRTKEIRKSESYVWRIFPKRDQV</sequence>
<evidence type="ECO:0000313" key="2">
    <source>
        <dbReference type="EMBL" id="KAK7377406.1"/>
    </source>
</evidence>
<dbReference type="EMBL" id="JAYMYR010000002">
    <property type="protein sequence ID" value="KAK7377406.1"/>
    <property type="molecule type" value="Genomic_DNA"/>
</dbReference>
<accession>A0AAN9RLW1</accession>
<evidence type="ECO:0000256" key="1">
    <source>
        <dbReference type="SAM" id="MobiDB-lite"/>
    </source>
</evidence>
<reference evidence="2 3" key="1">
    <citation type="submission" date="2024-01" db="EMBL/GenBank/DDBJ databases">
        <title>The genomes of 5 underutilized Papilionoideae crops provide insights into root nodulation and disease resistanc.</title>
        <authorList>
            <person name="Jiang F."/>
        </authorList>
    </citation>
    <scope>NUCLEOTIDE SEQUENCE [LARGE SCALE GENOMIC DNA]</scope>
    <source>
        <strain evidence="2">JINMINGXINNONG_FW02</strain>
        <tissue evidence="2">Leaves</tissue>
    </source>
</reference>
<protein>
    <submittedName>
        <fullName evidence="2">Uncharacterized protein</fullName>
    </submittedName>
</protein>
<organism evidence="2 3">
    <name type="scientific">Phaseolus coccineus</name>
    <name type="common">Scarlet runner bean</name>
    <name type="synonym">Phaseolus multiflorus</name>
    <dbReference type="NCBI Taxonomy" id="3886"/>
    <lineage>
        <taxon>Eukaryota</taxon>
        <taxon>Viridiplantae</taxon>
        <taxon>Streptophyta</taxon>
        <taxon>Embryophyta</taxon>
        <taxon>Tracheophyta</taxon>
        <taxon>Spermatophyta</taxon>
        <taxon>Magnoliopsida</taxon>
        <taxon>eudicotyledons</taxon>
        <taxon>Gunneridae</taxon>
        <taxon>Pentapetalae</taxon>
        <taxon>rosids</taxon>
        <taxon>fabids</taxon>
        <taxon>Fabales</taxon>
        <taxon>Fabaceae</taxon>
        <taxon>Papilionoideae</taxon>
        <taxon>50 kb inversion clade</taxon>
        <taxon>NPAAA clade</taxon>
        <taxon>indigoferoid/millettioid clade</taxon>
        <taxon>Phaseoleae</taxon>
        <taxon>Phaseolus</taxon>
    </lineage>
</organism>
<comment type="caution">
    <text evidence="2">The sequence shown here is derived from an EMBL/GenBank/DDBJ whole genome shotgun (WGS) entry which is preliminary data.</text>
</comment>
<dbReference type="Proteomes" id="UP001374584">
    <property type="component" value="Unassembled WGS sequence"/>
</dbReference>
<evidence type="ECO:0000313" key="3">
    <source>
        <dbReference type="Proteomes" id="UP001374584"/>
    </source>
</evidence>
<proteinExistence type="predicted"/>
<gene>
    <name evidence="2" type="ORF">VNO80_02831</name>
</gene>
<keyword evidence="3" id="KW-1185">Reference proteome</keyword>
<feature type="region of interest" description="Disordered" evidence="1">
    <location>
        <begin position="113"/>
        <end position="132"/>
    </location>
</feature>